<reference evidence="3" key="2">
    <citation type="submission" date="2021-04" db="EMBL/GenBank/DDBJ databases">
        <authorList>
            <person name="Gilroy R."/>
        </authorList>
    </citation>
    <scope>NUCLEOTIDE SEQUENCE</scope>
    <source>
        <strain evidence="3">G4-2901</strain>
    </source>
</reference>
<comment type="caution">
    <text evidence="3">The sequence shown here is derived from an EMBL/GenBank/DDBJ whole genome shotgun (WGS) entry which is preliminary data.</text>
</comment>
<feature type="region of interest" description="Disordered" evidence="1">
    <location>
        <begin position="170"/>
        <end position="193"/>
    </location>
</feature>
<gene>
    <name evidence="3" type="ORF">H9777_12170</name>
</gene>
<dbReference type="Pfam" id="PF10263">
    <property type="entry name" value="SprT-like"/>
    <property type="match status" value="1"/>
</dbReference>
<feature type="compositionally biased region" description="Basic and acidic residues" evidence="1">
    <location>
        <begin position="180"/>
        <end position="193"/>
    </location>
</feature>
<reference evidence="3" key="1">
    <citation type="journal article" date="2021" name="PeerJ">
        <title>Extensive microbial diversity within the chicken gut microbiome revealed by metagenomics and culture.</title>
        <authorList>
            <person name="Gilroy R."/>
            <person name="Ravi A."/>
            <person name="Getino M."/>
            <person name="Pursley I."/>
            <person name="Horton D.L."/>
            <person name="Alikhan N.F."/>
            <person name="Baker D."/>
            <person name="Gharbi K."/>
            <person name="Hall N."/>
            <person name="Watson M."/>
            <person name="Adriaenssens E.M."/>
            <person name="Foster-Nyarko E."/>
            <person name="Jarju S."/>
            <person name="Secka A."/>
            <person name="Antonio M."/>
            <person name="Oren A."/>
            <person name="Chaudhuri R.R."/>
            <person name="La Ragione R."/>
            <person name="Hildebrand F."/>
            <person name="Pallen M.J."/>
        </authorList>
    </citation>
    <scope>NUCLEOTIDE SEQUENCE</scope>
    <source>
        <strain evidence="3">G4-2901</strain>
    </source>
</reference>
<dbReference type="Proteomes" id="UP000783796">
    <property type="component" value="Unassembled WGS sequence"/>
</dbReference>
<dbReference type="EMBL" id="JAHLFW010000100">
    <property type="protein sequence ID" value="MBU3839039.1"/>
    <property type="molecule type" value="Genomic_DNA"/>
</dbReference>
<name>A0A948WXX2_9BACT</name>
<protein>
    <submittedName>
        <fullName evidence="3">SprT-like domain-containing protein</fullName>
    </submittedName>
</protein>
<organism evidence="3 4">
    <name type="scientific">Candidatus Phocaeicola faecigallinarum</name>
    <dbReference type="NCBI Taxonomy" id="2838732"/>
    <lineage>
        <taxon>Bacteria</taxon>
        <taxon>Pseudomonadati</taxon>
        <taxon>Bacteroidota</taxon>
        <taxon>Bacteroidia</taxon>
        <taxon>Bacteroidales</taxon>
        <taxon>Bacteroidaceae</taxon>
        <taxon>Phocaeicola</taxon>
    </lineage>
</organism>
<proteinExistence type="predicted"/>
<evidence type="ECO:0000259" key="2">
    <source>
        <dbReference type="Pfam" id="PF10263"/>
    </source>
</evidence>
<evidence type="ECO:0000313" key="4">
    <source>
        <dbReference type="Proteomes" id="UP000783796"/>
    </source>
</evidence>
<accession>A0A948WXX2</accession>
<evidence type="ECO:0000256" key="1">
    <source>
        <dbReference type="SAM" id="MobiDB-lite"/>
    </source>
</evidence>
<dbReference type="GO" id="GO:0006950">
    <property type="term" value="P:response to stress"/>
    <property type="evidence" value="ECO:0007669"/>
    <property type="project" value="UniProtKB-ARBA"/>
</dbReference>
<feature type="domain" description="SprT-like" evidence="2">
    <location>
        <begin position="11"/>
        <end position="113"/>
    </location>
</feature>
<dbReference type="AlphaFoldDB" id="A0A948WXX2"/>
<sequence length="229" mass="26398">MITTIQFKTLDDLFQFYNNRLFEGKLPECIVNMSRKGGSYGFFAADRWKGDSMQKKIIHEISINPDFMDRPDKEWHSTLVHEMCHLWQHDFGNPSRNCYHNKQWASKMIQVGLMPTDTGEPGGKQTGQQMSHYVIEGGLFDKVFNALGADELENLRLKYRPLPASFRMLPVPVPPPGKSADTEKAEDKEADWEKSGKRKRYTCGCGNHVWGKSGLWIRCEECNMLFLED</sequence>
<evidence type="ECO:0000313" key="3">
    <source>
        <dbReference type="EMBL" id="MBU3839039.1"/>
    </source>
</evidence>
<dbReference type="InterPro" id="IPR006640">
    <property type="entry name" value="SprT-like_domain"/>
</dbReference>